<gene>
    <name evidence="4" type="ORF">UFOPK3547_01291</name>
</gene>
<evidence type="ECO:0000256" key="2">
    <source>
        <dbReference type="ARBA" id="ARBA00022741"/>
    </source>
</evidence>
<dbReference type="SUPFAM" id="SSF55931">
    <property type="entry name" value="Glutamine synthetase/guanido kinase"/>
    <property type="match status" value="1"/>
</dbReference>
<dbReference type="GO" id="GO:0042398">
    <property type="term" value="P:modified amino acid biosynthetic process"/>
    <property type="evidence" value="ECO:0007669"/>
    <property type="project" value="InterPro"/>
</dbReference>
<name>A0A6J5ZV11_9ZZZZ</name>
<sequence>MSRIDLEKARDAFAQATDGTVGIEEEFAVLDPDSLDLVARFDDLNDAAHASDEALAVSIASELILSEIEIRSGAGIDLADATARQRDLRRKLFELADLQGVKLGALGTHPWADYREQLNVQSDHYRRVVDGLQYVARRNNTFSLHVHVGIRDADRAVRVCDRLRTILPTLLALSANSVMLEGLDSGLASVRTQIFTKSFPRCGVPDPYGSWSSYCDYLELLLRTGSIEEDTQVWWSVRPHLAFGTVEVRICDAQETADESEALAALIVACVMQAARDDDEGKPFEAPAGRLIEENLWRAIRWGISGELIDLDKGVCVPARAAVDGLLEWTRPVRSELGIEPHFRDRNGAERQSDLLGEGVSVKDVYASSVAQTRQSFGAGAPTSSTEGS</sequence>
<evidence type="ECO:0000256" key="1">
    <source>
        <dbReference type="ARBA" id="ARBA00022598"/>
    </source>
</evidence>
<dbReference type="GO" id="GO:0005524">
    <property type="term" value="F:ATP binding"/>
    <property type="evidence" value="ECO:0007669"/>
    <property type="project" value="UniProtKB-KW"/>
</dbReference>
<protein>
    <submittedName>
        <fullName evidence="4">Unannotated protein</fullName>
    </submittedName>
</protein>
<keyword evidence="2" id="KW-0547">Nucleotide-binding</keyword>
<keyword evidence="1" id="KW-0436">Ligase</keyword>
<dbReference type="AlphaFoldDB" id="A0A6J5ZV11"/>
<dbReference type="EMBL" id="CAESAN010000118">
    <property type="protein sequence ID" value="CAB4346231.1"/>
    <property type="molecule type" value="Genomic_DNA"/>
</dbReference>
<dbReference type="PANTHER" id="PTHR36510">
    <property type="entry name" value="GLUTAMATE--CYSTEINE LIGASE 2-RELATED"/>
    <property type="match status" value="1"/>
</dbReference>
<dbReference type="InterPro" id="IPR014746">
    <property type="entry name" value="Gln_synth/guanido_kin_cat_dom"/>
</dbReference>
<evidence type="ECO:0000256" key="3">
    <source>
        <dbReference type="ARBA" id="ARBA00022840"/>
    </source>
</evidence>
<evidence type="ECO:0000313" key="4">
    <source>
        <dbReference type="EMBL" id="CAB4346231.1"/>
    </source>
</evidence>
<dbReference type="PANTHER" id="PTHR36510:SF1">
    <property type="entry name" value="GLUTAMATE--CYSTEINE LIGASE 2-RELATED"/>
    <property type="match status" value="1"/>
</dbReference>
<dbReference type="InterPro" id="IPR006336">
    <property type="entry name" value="GCS2"/>
</dbReference>
<dbReference type="InterPro" id="IPR011793">
    <property type="entry name" value="YbdK"/>
</dbReference>
<keyword evidence="3" id="KW-0067">ATP-binding</keyword>
<reference evidence="4" key="1">
    <citation type="submission" date="2020-05" db="EMBL/GenBank/DDBJ databases">
        <authorList>
            <person name="Chiriac C."/>
            <person name="Salcher M."/>
            <person name="Ghai R."/>
            <person name="Kavagutti S V."/>
        </authorList>
    </citation>
    <scope>NUCLEOTIDE SEQUENCE</scope>
</reference>
<dbReference type="GO" id="GO:0004357">
    <property type="term" value="F:glutamate-cysteine ligase activity"/>
    <property type="evidence" value="ECO:0007669"/>
    <property type="project" value="InterPro"/>
</dbReference>
<dbReference type="Gene3D" id="3.30.590.20">
    <property type="match status" value="1"/>
</dbReference>
<dbReference type="InterPro" id="IPR050141">
    <property type="entry name" value="GCL_type2/YbdK_subfam"/>
</dbReference>
<dbReference type="Pfam" id="PF04107">
    <property type="entry name" value="GCS2"/>
    <property type="match status" value="1"/>
</dbReference>
<accession>A0A6J5ZV11</accession>
<organism evidence="4">
    <name type="scientific">freshwater metagenome</name>
    <dbReference type="NCBI Taxonomy" id="449393"/>
    <lineage>
        <taxon>unclassified sequences</taxon>
        <taxon>metagenomes</taxon>
        <taxon>ecological metagenomes</taxon>
    </lineage>
</organism>
<dbReference type="HAMAP" id="MF_01609">
    <property type="entry name" value="Glu_cys_ligase_2"/>
    <property type="match status" value="1"/>
</dbReference>
<proteinExistence type="inferred from homology"/>
<dbReference type="NCBIfam" id="TIGR02050">
    <property type="entry name" value="gshA_cyan_rel"/>
    <property type="match status" value="1"/>
</dbReference>